<dbReference type="InterPro" id="IPR000160">
    <property type="entry name" value="GGDEF_dom"/>
</dbReference>
<dbReference type="Pfam" id="PF00990">
    <property type="entry name" value="GGDEF"/>
    <property type="match status" value="1"/>
</dbReference>
<dbReference type="InterPro" id="IPR043128">
    <property type="entry name" value="Rev_trsase/Diguanyl_cyclase"/>
</dbReference>
<dbReference type="Proteomes" id="UP000501868">
    <property type="component" value="Chromosome"/>
</dbReference>
<name>A0A6H1PBS8_PRIMG</name>
<reference evidence="2 3" key="1">
    <citation type="submission" date="2020-04" db="EMBL/GenBank/DDBJ databases">
        <title>Genome-Wide Identification of 5-Methylcytosine Sites in Bacterial Genomes By High-Throughput Sequencing of MspJI Restriction Fragments.</title>
        <authorList>
            <person name="Wu V."/>
        </authorList>
    </citation>
    <scope>NUCLEOTIDE SEQUENCE [LARGE SCALE GENOMIC DNA]</scope>
    <source>
        <strain evidence="2 3">S2</strain>
    </source>
</reference>
<dbReference type="AlphaFoldDB" id="A0A6H1PBS8"/>
<evidence type="ECO:0000313" key="2">
    <source>
        <dbReference type="EMBL" id="QIZ11046.1"/>
    </source>
</evidence>
<reference evidence="2 3" key="2">
    <citation type="submission" date="2020-04" db="EMBL/GenBank/DDBJ databases">
        <authorList>
            <person name="Fomenkov A."/>
            <person name="Anton B.P."/>
            <person name="Roberts R.J."/>
        </authorList>
    </citation>
    <scope>NUCLEOTIDE SEQUENCE [LARGE SCALE GENOMIC DNA]</scope>
    <source>
        <strain evidence="2 3">S2</strain>
    </source>
</reference>
<dbReference type="Gene3D" id="3.30.70.270">
    <property type="match status" value="1"/>
</dbReference>
<dbReference type="SUPFAM" id="SSF55073">
    <property type="entry name" value="Nucleotide cyclase"/>
    <property type="match status" value="1"/>
</dbReference>
<dbReference type="InterPro" id="IPR029787">
    <property type="entry name" value="Nucleotide_cyclase"/>
</dbReference>
<evidence type="ECO:0000313" key="3">
    <source>
        <dbReference type="Proteomes" id="UP000501868"/>
    </source>
</evidence>
<proteinExistence type="predicted"/>
<evidence type="ECO:0000259" key="1">
    <source>
        <dbReference type="PROSITE" id="PS50887"/>
    </source>
</evidence>
<dbReference type="EMBL" id="CP051128">
    <property type="protein sequence ID" value="QIZ11046.1"/>
    <property type="molecule type" value="Genomic_DNA"/>
</dbReference>
<gene>
    <name evidence="2" type="ORF">HFZ78_20545</name>
</gene>
<accession>A0A6H1PBS8</accession>
<dbReference type="PROSITE" id="PS50887">
    <property type="entry name" value="GGDEF"/>
    <property type="match status" value="1"/>
</dbReference>
<sequence>MYNIDKITCSFGIAEFSKGKTKNNLISEANQALTQSKNNGRNCVTIYSQECFEGD</sequence>
<organism evidence="2 3">
    <name type="scientific">Priestia megaterium</name>
    <name type="common">Bacillus megaterium</name>
    <dbReference type="NCBI Taxonomy" id="1404"/>
    <lineage>
        <taxon>Bacteria</taxon>
        <taxon>Bacillati</taxon>
        <taxon>Bacillota</taxon>
        <taxon>Bacilli</taxon>
        <taxon>Bacillales</taxon>
        <taxon>Bacillaceae</taxon>
        <taxon>Priestia</taxon>
    </lineage>
</organism>
<feature type="domain" description="GGDEF" evidence="1">
    <location>
        <begin position="1"/>
        <end position="49"/>
    </location>
</feature>
<protein>
    <submittedName>
        <fullName evidence="2">Diguanylate cyclase</fullName>
    </submittedName>
</protein>